<protein>
    <submittedName>
        <fullName evidence="1">Nucleotidyltransferase family protein</fullName>
    </submittedName>
</protein>
<dbReference type="InterPro" id="IPR039498">
    <property type="entry name" value="NTP_transf_5"/>
</dbReference>
<name>A0ABW6DF07_9BACT</name>
<proteinExistence type="predicted"/>
<evidence type="ECO:0000313" key="2">
    <source>
        <dbReference type="Proteomes" id="UP001598138"/>
    </source>
</evidence>
<dbReference type="Proteomes" id="UP001598138">
    <property type="component" value="Unassembled WGS sequence"/>
</dbReference>
<dbReference type="EMBL" id="JBBKXZ010000002">
    <property type="protein sequence ID" value="MFD3394309.1"/>
    <property type="molecule type" value="Genomic_DNA"/>
</dbReference>
<comment type="caution">
    <text evidence="1">The sequence shown here is derived from an EMBL/GenBank/DDBJ whole genome shotgun (WGS) entry which is preliminary data.</text>
</comment>
<evidence type="ECO:0000313" key="1">
    <source>
        <dbReference type="EMBL" id="MFD3394309.1"/>
    </source>
</evidence>
<sequence length="405" mass="47560">MGKEFAIELSQDIPLGILKFKPSNEELAILRLISCEKEEAIKHWEELWKHTEDYEDLLFSCKELMPSVVNKIQTCCQDGEWQQFIPKNAQFLAGLPRYTWTKNQYIINEYQKIAAALDQENIEFIALKGICEMLDGSTLAFMRTSRDIDLLIHEEDWEKCRLIFENIRWTKSKNLSSWSYFNSPIKPHAETFQKKERIFDLDVHFAAIPGAKSASQTFTKNLWKRKVRAKKYPSCFIPSVEDRYIITVANAFLLQNWKVGHTTKYIFDMLSLSSQIDANQLKLITTDAERLVKMGDLIRQSANLVDEINGNPLQQRNKEYRINLSVNQNFLIHIIRLLIIFQLINLLKSLNHGIHVLTYFFSRVILKILNTLKWFLFSNKSDSSQINRPITYHPNQFSIHFFRQK</sequence>
<dbReference type="RefSeq" id="WP_377983191.1">
    <property type="nucleotide sequence ID" value="NZ_JBBKXZ010000002.1"/>
</dbReference>
<reference evidence="1 2" key="1">
    <citation type="submission" date="2024-03" db="EMBL/GenBank/DDBJ databases">
        <title>Aquirufa genome sequencing.</title>
        <authorList>
            <person name="Pitt A."/>
            <person name="Hahn M.W."/>
        </authorList>
    </citation>
    <scope>NUCLEOTIDE SEQUENCE [LARGE SCALE GENOMIC DNA]</scope>
    <source>
        <strain evidence="1 2">OSTEICH-129V</strain>
    </source>
</reference>
<accession>A0ABW6DF07</accession>
<gene>
    <name evidence="1" type="ORF">U0R10_06725</name>
</gene>
<organism evidence="1 2">
    <name type="scientific">Aquirufa avitistagni</name>
    <dbReference type="NCBI Taxonomy" id="3104728"/>
    <lineage>
        <taxon>Bacteria</taxon>
        <taxon>Pseudomonadati</taxon>
        <taxon>Bacteroidota</taxon>
        <taxon>Cytophagia</taxon>
        <taxon>Cytophagales</taxon>
        <taxon>Flectobacillaceae</taxon>
        <taxon>Aquirufa</taxon>
    </lineage>
</organism>
<keyword evidence="2" id="KW-1185">Reference proteome</keyword>
<dbReference type="Pfam" id="PF14907">
    <property type="entry name" value="NTP_transf_5"/>
    <property type="match status" value="1"/>
</dbReference>